<protein>
    <submittedName>
        <fullName evidence="1">Uncharacterized protein</fullName>
    </submittedName>
</protein>
<sequence>MFDDNMALANAAQSEALELGAYNKELLFPYQRDIILKNEEILKKQHSELELNPPRWFGHWGPDRSKKHLEDSQEFLTRVKATVKASLEAYLRRELSRGDVLLCQQTTISLCHRTSSPRASLSFASSSRSHIFTLDPLTHKPIKLLTLGPSIPQIRTYYIDT</sequence>
<dbReference type="OrthoDB" id="2706286at2759"/>
<dbReference type="Proteomes" id="UP000053647">
    <property type="component" value="Unassembled WGS sequence"/>
</dbReference>
<dbReference type="AlphaFoldDB" id="A0A0C9TDL2"/>
<dbReference type="HOGENOM" id="CLU_1644241_0_0_1"/>
<evidence type="ECO:0000313" key="2">
    <source>
        <dbReference type="Proteomes" id="UP000053647"/>
    </source>
</evidence>
<name>A0A0C9TDL2_PAXIN</name>
<reference evidence="2" key="2">
    <citation type="submission" date="2015-01" db="EMBL/GenBank/DDBJ databases">
        <title>Evolutionary Origins and Diversification of the Mycorrhizal Mutualists.</title>
        <authorList>
            <consortium name="DOE Joint Genome Institute"/>
            <consortium name="Mycorrhizal Genomics Consortium"/>
            <person name="Kohler A."/>
            <person name="Kuo A."/>
            <person name="Nagy L.G."/>
            <person name="Floudas D."/>
            <person name="Copeland A."/>
            <person name="Barry K.W."/>
            <person name="Cichocki N."/>
            <person name="Veneault-Fourrey C."/>
            <person name="LaButti K."/>
            <person name="Lindquist E.A."/>
            <person name="Lipzen A."/>
            <person name="Lundell T."/>
            <person name="Morin E."/>
            <person name="Murat C."/>
            <person name="Riley R."/>
            <person name="Ohm R."/>
            <person name="Sun H."/>
            <person name="Tunlid A."/>
            <person name="Henrissat B."/>
            <person name="Grigoriev I.V."/>
            <person name="Hibbett D.S."/>
            <person name="Martin F."/>
        </authorList>
    </citation>
    <scope>NUCLEOTIDE SEQUENCE [LARGE SCALE GENOMIC DNA]</scope>
    <source>
        <strain evidence="2">ATCC 200175</strain>
    </source>
</reference>
<keyword evidence="2" id="KW-1185">Reference proteome</keyword>
<evidence type="ECO:0000313" key="1">
    <source>
        <dbReference type="EMBL" id="KIJ06297.1"/>
    </source>
</evidence>
<dbReference type="EMBL" id="KN820396">
    <property type="protein sequence ID" value="KIJ06297.1"/>
    <property type="molecule type" value="Genomic_DNA"/>
</dbReference>
<reference evidence="1 2" key="1">
    <citation type="submission" date="2014-06" db="EMBL/GenBank/DDBJ databases">
        <authorList>
            <consortium name="DOE Joint Genome Institute"/>
            <person name="Kuo A."/>
            <person name="Kohler A."/>
            <person name="Nagy L.G."/>
            <person name="Floudas D."/>
            <person name="Copeland A."/>
            <person name="Barry K.W."/>
            <person name="Cichocki N."/>
            <person name="Veneault-Fourrey C."/>
            <person name="LaButti K."/>
            <person name="Lindquist E.A."/>
            <person name="Lipzen A."/>
            <person name="Lundell T."/>
            <person name="Morin E."/>
            <person name="Murat C."/>
            <person name="Sun H."/>
            <person name="Tunlid A."/>
            <person name="Henrissat B."/>
            <person name="Grigoriev I.V."/>
            <person name="Hibbett D.S."/>
            <person name="Martin F."/>
            <person name="Nordberg H.P."/>
            <person name="Cantor M.N."/>
            <person name="Hua S.X."/>
        </authorList>
    </citation>
    <scope>NUCLEOTIDE SEQUENCE [LARGE SCALE GENOMIC DNA]</scope>
    <source>
        <strain evidence="1 2">ATCC 200175</strain>
    </source>
</reference>
<organism evidence="1 2">
    <name type="scientific">Paxillus involutus ATCC 200175</name>
    <dbReference type="NCBI Taxonomy" id="664439"/>
    <lineage>
        <taxon>Eukaryota</taxon>
        <taxon>Fungi</taxon>
        <taxon>Dikarya</taxon>
        <taxon>Basidiomycota</taxon>
        <taxon>Agaricomycotina</taxon>
        <taxon>Agaricomycetes</taxon>
        <taxon>Agaricomycetidae</taxon>
        <taxon>Boletales</taxon>
        <taxon>Paxilineae</taxon>
        <taxon>Paxillaceae</taxon>
        <taxon>Paxillus</taxon>
    </lineage>
</organism>
<gene>
    <name evidence="1" type="ORF">PAXINDRAFT_20506</name>
</gene>
<proteinExistence type="predicted"/>
<accession>A0A0C9TDL2</accession>